<dbReference type="Proteomes" id="UP000178587">
    <property type="component" value="Unassembled WGS sequence"/>
</dbReference>
<dbReference type="Gene3D" id="3.30.2010.20">
    <property type="match status" value="1"/>
</dbReference>
<dbReference type="InterPro" id="IPR038555">
    <property type="entry name" value="Zincin_1_sf"/>
</dbReference>
<organism evidence="1 2">
    <name type="scientific">Candidatus Kaiserbacteria bacterium RIFCSPLOWO2_01_FULL_50_24</name>
    <dbReference type="NCBI Taxonomy" id="1798507"/>
    <lineage>
        <taxon>Bacteria</taxon>
        <taxon>Candidatus Kaiseribacteriota</taxon>
    </lineage>
</organism>
<evidence type="ECO:0000313" key="2">
    <source>
        <dbReference type="Proteomes" id="UP000178587"/>
    </source>
</evidence>
<name>A0A1F6EMM4_9BACT</name>
<sequence length="139" mass="15997">MQREEFEKLVEEGFGRLPEWVREKIKNVALLVEDEPSENDRKENNLSDGETLLGLYKGIPLSARGEEYGVGGVLPDTITLYQKPIEETALLDSHDIRDVIADTIWHEFAHHFGIDEEGVERRERERGIGDHRALRQKGF</sequence>
<dbReference type="CDD" id="cd12952">
    <property type="entry name" value="MMP_ACEL2062"/>
    <property type="match status" value="1"/>
</dbReference>
<proteinExistence type="predicted"/>
<accession>A0A1F6EMM4</accession>
<gene>
    <name evidence="1" type="ORF">A3A34_03740</name>
</gene>
<evidence type="ECO:0008006" key="3">
    <source>
        <dbReference type="Google" id="ProtNLM"/>
    </source>
</evidence>
<dbReference type="AlphaFoldDB" id="A0A1F6EMM4"/>
<dbReference type="SUPFAM" id="SSF55486">
    <property type="entry name" value="Metalloproteases ('zincins'), catalytic domain"/>
    <property type="match status" value="1"/>
</dbReference>
<evidence type="ECO:0000313" key="1">
    <source>
        <dbReference type="EMBL" id="OGG74904.1"/>
    </source>
</evidence>
<comment type="caution">
    <text evidence="1">The sequence shown here is derived from an EMBL/GenBank/DDBJ whole genome shotgun (WGS) entry which is preliminary data.</text>
</comment>
<protein>
    <recommendedName>
        <fullName evidence="3">Metallopeptidase family protein</fullName>
    </recommendedName>
</protein>
<dbReference type="InterPro" id="IPR010428">
    <property type="entry name" value="Zincin_1"/>
</dbReference>
<reference evidence="1 2" key="1">
    <citation type="journal article" date="2016" name="Nat. Commun.">
        <title>Thousands of microbial genomes shed light on interconnected biogeochemical processes in an aquifer system.</title>
        <authorList>
            <person name="Anantharaman K."/>
            <person name="Brown C.T."/>
            <person name="Hug L.A."/>
            <person name="Sharon I."/>
            <person name="Castelle C.J."/>
            <person name="Probst A.J."/>
            <person name="Thomas B.C."/>
            <person name="Singh A."/>
            <person name="Wilkins M.J."/>
            <person name="Karaoz U."/>
            <person name="Brodie E.L."/>
            <person name="Williams K.H."/>
            <person name="Hubbard S.S."/>
            <person name="Banfield J.F."/>
        </authorList>
    </citation>
    <scope>NUCLEOTIDE SEQUENCE [LARGE SCALE GENOMIC DNA]</scope>
</reference>
<dbReference type="EMBL" id="MFLU01000010">
    <property type="protein sequence ID" value="OGG74904.1"/>
    <property type="molecule type" value="Genomic_DNA"/>
</dbReference>
<dbReference type="Pfam" id="PF06262">
    <property type="entry name" value="Zincin_1"/>
    <property type="match status" value="1"/>
</dbReference>